<keyword evidence="2" id="KW-1185">Reference proteome</keyword>
<organism evidence="1 2">
    <name type="scientific">Nocardioides marmorisolisilvae</name>
    <dbReference type="NCBI Taxonomy" id="1542737"/>
    <lineage>
        <taxon>Bacteria</taxon>
        <taxon>Bacillati</taxon>
        <taxon>Actinomycetota</taxon>
        <taxon>Actinomycetes</taxon>
        <taxon>Propionibacteriales</taxon>
        <taxon>Nocardioidaceae</taxon>
        <taxon>Nocardioides</taxon>
    </lineage>
</organism>
<dbReference type="RefSeq" id="WP_123234685.1">
    <property type="nucleotide sequence ID" value="NZ_RJSG01000002.1"/>
</dbReference>
<name>A0A3N0DXK5_9ACTN</name>
<dbReference type="AlphaFoldDB" id="A0A3N0DXK5"/>
<dbReference type="EMBL" id="RJSG01000002">
    <property type="protein sequence ID" value="RNL80183.1"/>
    <property type="molecule type" value="Genomic_DNA"/>
</dbReference>
<dbReference type="OrthoDB" id="9856503at2"/>
<gene>
    <name evidence="1" type="ORF">EFL95_14895</name>
</gene>
<comment type="caution">
    <text evidence="1">The sequence shown here is derived from an EMBL/GenBank/DDBJ whole genome shotgun (WGS) entry which is preliminary data.</text>
</comment>
<proteinExistence type="predicted"/>
<evidence type="ECO:0000313" key="2">
    <source>
        <dbReference type="Proteomes" id="UP000277094"/>
    </source>
</evidence>
<sequence>MWAQLIKVRVKPGTDLSAMADVLKSAEQPDSGLVRETFMHDQKDPESVYVLAVFESEEKARLREQDPRRAAGQQAIQAFLAGALAAPPEFVDLTVTHDWIP</sequence>
<evidence type="ECO:0000313" key="1">
    <source>
        <dbReference type="EMBL" id="RNL80183.1"/>
    </source>
</evidence>
<accession>A0A3N0DXK5</accession>
<reference evidence="1 2" key="1">
    <citation type="submission" date="2018-11" db="EMBL/GenBank/DDBJ databases">
        <authorList>
            <person name="Li F."/>
        </authorList>
    </citation>
    <scope>NUCLEOTIDE SEQUENCE [LARGE SCALE GENOMIC DNA]</scope>
    <source>
        <strain evidence="1 2">KIS18-7</strain>
    </source>
</reference>
<dbReference type="Proteomes" id="UP000277094">
    <property type="component" value="Unassembled WGS sequence"/>
</dbReference>
<protein>
    <submittedName>
        <fullName evidence="1">Uncharacterized protein</fullName>
    </submittedName>
</protein>